<accession>A0A1H0PT05</accession>
<keyword evidence="1" id="KW-0472">Membrane</keyword>
<dbReference type="AlphaFoldDB" id="A0A1H0PT05"/>
<reference evidence="2 3" key="1">
    <citation type="submission" date="2016-10" db="EMBL/GenBank/DDBJ databases">
        <authorList>
            <person name="de Groot N.N."/>
        </authorList>
    </citation>
    <scope>NUCLEOTIDE SEQUENCE [LARGE SCALE GENOMIC DNA]</scope>
    <source>
        <strain evidence="2 3">S137</strain>
    </source>
</reference>
<sequence>MKKVLKFVGEEKWRAYLFWYLIAYLFLAWNIITKDNNLSLEKFFPFKMFMIYISYMFAPVNYKMVHEICSSEWILKRSIIISAVFIFVVVVSALIEKDYHMGVYWLIW</sequence>
<gene>
    <name evidence="2" type="ORF">SAMN05216366_1062</name>
</gene>
<evidence type="ECO:0000313" key="2">
    <source>
        <dbReference type="EMBL" id="SDP08134.1"/>
    </source>
</evidence>
<organism evidence="2 3">
    <name type="scientific">Selenomonas ruminantium</name>
    <dbReference type="NCBI Taxonomy" id="971"/>
    <lineage>
        <taxon>Bacteria</taxon>
        <taxon>Bacillati</taxon>
        <taxon>Bacillota</taxon>
        <taxon>Negativicutes</taxon>
        <taxon>Selenomonadales</taxon>
        <taxon>Selenomonadaceae</taxon>
        <taxon>Selenomonas</taxon>
    </lineage>
</organism>
<dbReference type="RefSeq" id="WP_074571636.1">
    <property type="nucleotide sequence ID" value="NZ_FNJQ01000006.1"/>
</dbReference>
<feature type="transmembrane region" description="Helical" evidence="1">
    <location>
        <begin position="12"/>
        <end position="32"/>
    </location>
</feature>
<name>A0A1H0PT05_SELRU</name>
<keyword evidence="1" id="KW-1133">Transmembrane helix</keyword>
<feature type="transmembrane region" description="Helical" evidence="1">
    <location>
        <begin position="44"/>
        <end position="62"/>
    </location>
</feature>
<evidence type="ECO:0000313" key="3">
    <source>
        <dbReference type="Proteomes" id="UP000182412"/>
    </source>
</evidence>
<dbReference type="EMBL" id="FNJQ01000006">
    <property type="protein sequence ID" value="SDP08134.1"/>
    <property type="molecule type" value="Genomic_DNA"/>
</dbReference>
<protein>
    <submittedName>
        <fullName evidence="2">Uncharacterized protein</fullName>
    </submittedName>
</protein>
<dbReference type="Proteomes" id="UP000182412">
    <property type="component" value="Unassembled WGS sequence"/>
</dbReference>
<dbReference type="OrthoDB" id="9881332at2"/>
<evidence type="ECO:0000256" key="1">
    <source>
        <dbReference type="SAM" id="Phobius"/>
    </source>
</evidence>
<proteinExistence type="predicted"/>
<feature type="transmembrane region" description="Helical" evidence="1">
    <location>
        <begin position="74"/>
        <end position="95"/>
    </location>
</feature>
<keyword evidence="1" id="KW-0812">Transmembrane</keyword>